<evidence type="ECO:0000313" key="1">
    <source>
        <dbReference type="EMBL" id="KAJ5066518.1"/>
    </source>
</evidence>
<comment type="caution">
    <text evidence="1">The sequence shown here is derived from an EMBL/GenBank/DDBJ whole genome shotgun (WGS) entry which is preliminary data.</text>
</comment>
<organism evidence="1 2">
    <name type="scientific">Anaeramoeba ignava</name>
    <name type="common">Anaerobic marine amoeba</name>
    <dbReference type="NCBI Taxonomy" id="1746090"/>
    <lineage>
        <taxon>Eukaryota</taxon>
        <taxon>Metamonada</taxon>
        <taxon>Anaeramoebidae</taxon>
        <taxon>Anaeramoeba</taxon>
    </lineage>
</organism>
<protein>
    <submittedName>
        <fullName evidence="1">Uncharacterized protein</fullName>
    </submittedName>
</protein>
<evidence type="ECO:0000313" key="2">
    <source>
        <dbReference type="Proteomes" id="UP001149090"/>
    </source>
</evidence>
<name>A0A9Q0L7J7_ANAIG</name>
<dbReference type="Proteomes" id="UP001149090">
    <property type="component" value="Unassembled WGS sequence"/>
</dbReference>
<sequence>MAFQDSQLAELFSNDFIKLIESENLLTEFRSEAIKSTFQHLIPLENVVKANQISKEGLRSQLNQILYDSVFQKAMREKLNDKLVDFVEQNLSQKLTEFLSSKSTQTTIKKPENKFPDLEKDN</sequence>
<dbReference type="AlphaFoldDB" id="A0A9Q0L7J7"/>
<accession>A0A9Q0L7J7</accession>
<keyword evidence="2" id="KW-1185">Reference proteome</keyword>
<proteinExistence type="predicted"/>
<gene>
    <name evidence="1" type="ORF">M0811_13544</name>
</gene>
<dbReference type="EMBL" id="JAPDFW010000141">
    <property type="protein sequence ID" value="KAJ5066518.1"/>
    <property type="molecule type" value="Genomic_DNA"/>
</dbReference>
<reference evidence="1" key="1">
    <citation type="submission" date="2022-10" db="EMBL/GenBank/DDBJ databases">
        <title>Novel sulphate-reducing endosymbionts in the free-living metamonad Anaeramoeba.</title>
        <authorList>
            <person name="Jerlstrom-Hultqvist J."/>
            <person name="Cepicka I."/>
            <person name="Gallot-Lavallee L."/>
            <person name="Salas-Leiva D."/>
            <person name="Curtis B.A."/>
            <person name="Zahonova K."/>
            <person name="Pipaliya S."/>
            <person name="Dacks J."/>
            <person name="Roger A.J."/>
        </authorList>
    </citation>
    <scope>NUCLEOTIDE SEQUENCE</scope>
    <source>
        <strain evidence="1">BMAN</strain>
    </source>
</reference>